<reference evidence="2" key="1">
    <citation type="submission" date="2021-06" db="EMBL/GenBank/DDBJ databases">
        <title>Parelaphostrongylus tenuis whole genome reference sequence.</title>
        <authorList>
            <person name="Garwood T.J."/>
            <person name="Larsen P.A."/>
            <person name="Fountain-Jones N.M."/>
            <person name="Garbe J.R."/>
            <person name="Macchietto M.G."/>
            <person name="Kania S.A."/>
            <person name="Gerhold R.W."/>
            <person name="Richards J.E."/>
            <person name="Wolf T.M."/>
        </authorList>
    </citation>
    <scope>NUCLEOTIDE SEQUENCE</scope>
    <source>
        <strain evidence="2">MNPRO001-30</strain>
        <tissue evidence="2">Meninges</tissue>
    </source>
</reference>
<keyword evidence="3" id="KW-1185">Reference proteome</keyword>
<keyword evidence="1" id="KW-0472">Membrane</keyword>
<dbReference type="EMBL" id="JAHQIW010007103">
    <property type="protein sequence ID" value="KAJ1372183.1"/>
    <property type="molecule type" value="Genomic_DNA"/>
</dbReference>
<gene>
    <name evidence="2" type="ORF">KIN20_034270</name>
</gene>
<name>A0AAD5RA36_PARTN</name>
<evidence type="ECO:0000256" key="1">
    <source>
        <dbReference type="SAM" id="Phobius"/>
    </source>
</evidence>
<dbReference type="AlphaFoldDB" id="A0AAD5RA36"/>
<proteinExistence type="predicted"/>
<organism evidence="2 3">
    <name type="scientific">Parelaphostrongylus tenuis</name>
    <name type="common">Meningeal worm</name>
    <dbReference type="NCBI Taxonomy" id="148309"/>
    <lineage>
        <taxon>Eukaryota</taxon>
        <taxon>Metazoa</taxon>
        <taxon>Ecdysozoa</taxon>
        <taxon>Nematoda</taxon>
        <taxon>Chromadorea</taxon>
        <taxon>Rhabditida</taxon>
        <taxon>Rhabditina</taxon>
        <taxon>Rhabditomorpha</taxon>
        <taxon>Strongyloidea</taxon>
        <taxon>Metastrongylidae</taxon>
        <taxon>Parelaphostrongylus</taxon>
    </lineage>
</organism>
<keyword evidence="1" id="KW-1133">Transmembrane helix</keyword>
<comment type="caution">
    <text evidence="2">The sequence shown here is derived from an EMBL/GenBank/DDBJ whole genome shotgun (WGS) entry which is preliminary data.</text>
</comment>
<evidence type="ECO:0000313" key="2">
    <source>
        <dbReference type="EMBL" id="KAJ1372183.1"/>
    </source>
</evidence>
<keyword evidence="1" id="KW-0812">Transmembrane</keyword>
<protein>
    <submittedName>
        <fullName evidence="2">Uncharacterized protein</fullName>
    </submittedName>
</protein>
<accession>A0AAD5RA36</accession>
<sequence length="76" mass="8355">MPTGDHADEFSAAKKYQCASARTQLTGIISSHMLNRNPALQVIQVALMLLAGVPYNAFHLISSRTQVQICNTYFLS</sequence>
<feature type="transmembrane region" description="Helical" evidence="1">
    <location>
        <begin position="39"/>
        <end position="58"/>
    </location>
</feature>
<dbReference type="Proteomes" id="UP001196413">
    <property type="component" value="Unassembled WGS sequence"/>
</dbReference>
<evidence type="ECO:0000313" key="3">
    <source>
        <dbReference type="Proteomes" id="UP001196413"/>
    </source>
</evidence>